<dbReference type="Pfam" id="PF03992">
    <property type="entry name" value="ABM"/>
    <property type="match status" value="1"/>
</dbReference>
<keyword evidence="2" id="KW-0503">Monooxygenase</keyword>
<dbReference type="InterPro" id="IPR011008">
    <property type="entry name" value="Dimeric_a/b-barrel"/>
</dbReference>
<protein>
    <submittedName>
        <fullName evidence="2">Quinol monooxygenase</fullName>
        <ecNumber evidence="2">1.-.-.-</ecNumber>
    </submittedName>
</protein>
<evidence type="ECO:0000313" key="2">
    <source>
        <dbReference type="EMBL" id="MFA0813604.1"/>
    </source>
</evidence>
<dbReference type="SUPFAM" id="SSF54909">
    <property type="entry name" value="Dimeric alpha+beta barrel"/>
    <property type="match status" value="1"/>
</dbReference>
<reference evidence="2 3" key="1">
    <citation type="submission" date="2024-08" db="EMBL/GenBank/DDBJ databases">
        <authorList>
            <person name="Ishaq N."/>
        </authorList>
    </citation>
    <scope>NUCLEOTIDE SEQUENCE [LARGE SCALE GENOMIC DNA]</scope>
    <source>
        <strain evidence="2 3">DSM 18651</strain>
    </source>
</reference>
<dbReference type="EMBL" id="JBGMEK010000113">
    <property type="protein sequence ID" value="MFA0813604.1"/>
    <property type="molecule type" value="Genomic_DNA"/>
</dbReference>
<keyword evidence="2" id="KW-0560">Oxidoreductase</keyword>
<evidence type="ECO:0000313" key="3">
    <source>
        <dbReference type="Proteomes" id="UP001569428"/>
    </source>
</evidence>
<keyword evidence="3" id="KW-1185">Reference proteome</keyword>
<dbReference type="EC" id="1.-.-.-" evidence="2"/>
<organism evidence="2 3">
    <name type="scientific">Microbulbifer epialgicus</name>
    <dbReference type="NCBI Taxonomy" id="393907"/>
    <lineage>
        <taxon>Bacteria</taxon>
        <taxon>Pseudomonadati</taxon>
        <taxon>Pseudomonadota</taxon>
        <taxon>Gammaproteobacteria</taxon>
        <taxon>Cellvibrionales</taxon>
        <taxon>Microbulbiferaceae</taxon>
        <taxon>Microbulbifer</taxon>
    </lineage>
</organism>
<comment type="caution">
    <text evidence="2">The sequence shown here is derived from an EMBL/GenBank/DDBJ whole genome shotgun (WGS) entry which is preliminary data.</text>
</comment>
<feature type="domain" description="ABM" evidence="1">
    <location>
        <begin position="6"/>
        <end position="71"/>
    </location>
</feature>
<dbReference type="GO" id="GO:0004497">
    <property type="term" value="F:monooxygenase activity"/>
    <property type="evidence" value="ECO:0007669"/>
    <property type="project" value="UniProtKB-KW"/>
</dbReference>
<dbReference type="RefSeq" id="WP_371841419.1">
    <property type="nucleotide sequence ID" value="NZ_JBGMEK010000113.1"/>
</dbReference>
<dbReference type="InterPro" id="IPR007138">
    <property type="entry name" value="ABM_dom"/>
</dbReference>
<dbReference type="Proteomes" id="UP001569428">
    <property type="component" value="Unassembled WGS sequence"/>
</dbReference>
<evidence type="ECO:0000259" key="1">
    <source>
        <dbReference type="Pfam" id="PF03992"/>
    </source>
</evidence>
<proteinExistence type="predicted"/>
<gene>
    <name evidence="2" type="ORF">ACCI49_22195</name>
</gene>
<sequence>MKCHLFIIARISPKAEFFERTKRAILSIAPITLEEKDCPQFAVHEDDKNLFLYEEWCSQENLDKHYATPYIAPILKAYKKWLKKPVEINKLERLA</sequence>
<dbReference type="Gene3D" id="3.30.70.100">
    <property type="match status" value="1"/>
</dbReference>
<name>A0ABV4P6L2_9GAMM</name>
<accession>A0ABV4P6L2</accession>